<name>A0A9D1MGF1_9FIRM</name>
<proteinExistence type="predicted"/>
<accession>A0A9D1MGF1</accession>
<evidence type="ECO:0000313" key="3">
    <source>
        <dbReference type="Proteomes" id="UP000824081"/>
    </source>
</evidence>
<reference evidence="2" key="1">
    <citation type="submission" date="2020-10" db="EMBL/GenBank/DDBJ databases">
        <authorList>
            <person name="Gilroy R."/>
        </authorList>
    </citation>
    <scope>NUCLEOTIDE SEQUENCE</scope>
    <source>
        <strain evidence="2">11687</strain>
    </source>
</reference>
<comment type="caution">
    <text evidence="2">The sequence shown here is derived from an EMBL/GenBank/DDBJ whole genome shotgun (WGS) entry which is preliminary data.</text>
</comment>
<feature type="region of interest" description="Disordered" evidence="1">
    <location>
        <begin position="44"/>
        <end position="74"/>
    </location>
</feature>
<dbReference type="Proteomes" id="UP000824081">
    <property type="component" value="Unassembled WGS sequence"/>
</dbReference>
<organism evidence="2 3">
    <name type="scientific">Candidatus Scatosoma pullistercoris</name>
    <dbReference type="NCBI Taxonomy" id="2840934"/>
    <lineage>
        <taxon>Bacteria</taxon>
        <taxon>Bacillati</taxon>
        <taxon>Bacillota</taxon>
        <taxon>Clostridia</taxon>
        <taxon>Candidatus Scatosoma</taxon>
    </lineage>
</organism>
<evidence type="ECO:0000256" key="1">
    <source>
        <dbReference type="SAM" id="MobiDB-lite"/>
    </source>
</evidence>
<dbReference type="AlphaFoldDB" id="A0A9D1MGF1"/>
<feature type="compositionally biased region" description="Basic and acidic residues" evidence="1">
    <location>
        <begin position="44"/>
        <end position="61"/>
    </location>
</feature>
<protein>
    <submittedName>
        <fullName evidence="2">Uncharacterized protein</fullName>
    </submittedName>
</protein>
<reference evidence="2" key="2">
    <citation type="journal article" date="2021" name="PeerJ">
        <title>Extensive microbial diversity within the chicken gut microbiome revealed by metagenomics and culture.</title>
        <authorList>
            <person name="Gilroy R."/>
            <person name="Ravi A."/>
            <person name="Getino M."/>
            <person name="Pursley I."/>
            <person name="Horton D.L."/>
            <person name="Alikhan N.F."/>
            <person name="Baker D."/>
            <person name="Gharbi K."/>
            <person name="Hall N."/>
            <person name="Watson M."/>
            <person name="Adriaenssens E.M."/>
            <person name="Foster-Nyarko E."/>
            <person name="Jarju S."/>
            <person name="Secka A."/>
            <person name="Antonio M."/>
            <person name="Oren A."/>
            <person name="Chaudhuri R.R."/>
            <person name="La Ragione R."/>
            <person name="Hildebrand F."/>
            <person name="Pallen M.J."/>
        </authorList>
    </citation>
    <scope>NUCLEOTIDE SEQUENCE</scope>
    <source>
        <strain evidence="2">11687</strain>
    </source>
</reference>
<evidence type="ECO:0000313" key="2">
    <source>
        <dbReference type="EMBL" id="HIU59598.1"/>
    </source>
</evidence>
<sequence length="111" mass="12394">MGGMKIEIVSEGRKFCIPVPLFLAKTVFRFALRFLRGGKKEDFPAAAEEGEKPAEPEKTAEKPALTAAERRAASETMKKCIRVLRNCRRRYPGLVLLEAADSEGDSVRIRL</sequence>
<gene>
    <name evidence="2" type="ORF">IAC57_05780</name>
</gene>
<dbReference type="EMBL" id="DVMZ01000155">
    <property type="protein sequence ID" value="HIU59598.1"/>
    <property type="molecule type" value="Genomic_DNA"/>
</dbReference>